<feature type="transmembrane region" description="Helical" evidence="1">
    <location>
        <begin position="55"/>
        <end position="73"/>
    </location>
</feature>
<keyword evidence="3" id="KW-1185">Reference proteome</keyword>
<name>A0A6F8Y6G7_9ACTN</name>
<reference evidence="2 3" key="1">
    <citation type="submission" date="2020-03" db="EMBL/GenBank/DDBJ databases">
        <title>Whole genome shotgun sequence of Phytohabitans flavus NBRC 107702.</title>
        <authorList>
            <person name="Komaki H."/>
            <person name="Tamura T."/>
        </authorList>
    </citation>
    <scope>NUCLEOTIDE SEQUENCE [LARGE SCALE GENOMIC DNA]</scope>
    <source>
        <strain evidence="2 3">NBRC 107702</strain>
    </source>
</reference>
<dbReference type="RefSeq" id="WP_173041372.1">
    <property type="nucleotide sequence ID" value="NZ_AP022870.1"/>
</dbReference>
<organism evidence="2 3">
    <name type="scientific">Phytohabitans flavus</name>
    <dbReference type="NCBI Taxonomy" id="1076124"/>
    <lineage>
        <taxon>Bacteria</taxon>
        <taxon>Bacillati</taxon>
        <taxon>Actinomycetota</taxon>
        <taxon>Actinomycetes</taxon>
        <taxon>Micromonosporales</taxon>
        <taxon>Micromonosporaceae</taxon>
    </lineage>
</organism>
<dbReference type="KEGG" id="pfla:Pflav_079610"/>
<gene>
    <name evidence="2" type="ORF">Pflav_079610</name>
</gene>
<keyword evidence="1" id="KW-0472">Membrane</keyword>
<proteinExistence type="predicted"/>
<dbReference type="AlphaFoldDB" id="A0A6F8Y6G7"/>
<reference evidence="2 3" key="2">
    <citation type="submission" date="2020-03" db="EMBL/GenBank/DDBJ databases">
        <authorList>
            <person name="Ichikawa N."/>
            <person name="Kimura A."/>
            <person name="Kitahashi Y."/>
            <person name="Uohara A."/>
        </authorList>
    </citation>
    <scope>NUCLEOTIDE SEQUENCE [LARGE SCALE GENOMIC DNA]</scope>
    <source>
        <strain evidence="2 3">NBRC 107702</strain>
    </source>
</reference>
<sequence length="198" mass="21807">MSDGVTSIDDLLGHEEEAPQRQKQAASGGAGWWIRTLLIAGGLAAVAVFGMRMGGLTLSIPLAFAGCLALLMLRRVVALVAPPPLVKLGLRRVVGEEDGTYNWTASQDALRLAVHRWEVPLGWSRREDLDRYLRTVPKMLRELADERLRQRHGLTIASDPEKARVLLGEELWKLLVTPVKRPPAVHVMAAAASRLEKL</sequence>
<feature type="transmembrane region" description="Helical" evidence="1">
    <location>
        <begin position="30"/>
        <end position="49"/>
    </location>
</feature>
<evidence type="ECO:0000313" key="3">
    <source>
        <dbReference type="Proteomes" id="UP000502508"/>
    </source>
</evidence>
<protein>
    <submittedName>
        <fullName evidence="2">Uncharacterized protein</fullName>
    </submittedName>
</protein>
<keyword evidence="1" id="KW-1133">Transmembrane helix</keyword>
<evidence type="ECO:0000313" key="2">
    <source>
        <dbReference type="EMBL" id="BCB81551.1"/>
    </source>
</evidence>
<keyword evidence="1" id="KW-0812">Transmembrane</keyword>
<evidence type="ECO:0000256" key="1">
    <source>
        <dbReference type="SAM" id="Phobius"/>
    </source>
</evidence>
<accession>A0A6F8Y6G7</accession>
<dbReference type="Proteomes" id="UP000502508">
    <property type="component" value="Chromosome"/>
</dbReference>
<dbReference type="EMBL" id="AP022870">
    <property type="protein sequence ID" value="BCB81551.1"/>
    <property type="molecule type" value="Genomic_DNA"/>
</dbReference>